<evidence type="ECO:0000313" key="2">
    <source>
        <dbReference type="Ensembl" id="ENSELUP00000026397.2"/>
    </source>
</evidence>
<reference evidence="3" key="1">
    <citation type="journal article" date="2014" name="PLoS ONE">
        <title>The genome and linkage map of the northern pike (Esox lucius): conserved synteny revealed between the salmonid sister group and the Neoteleostei.</title>
        <authorList>
            <person name="Rondeau E.B."/>
            <person name="Minkley D.R."/>
            <person name="Leong J.S."/>
            <person name="Messmer A.M."/>
            <person name="Jantzen J.R."/>
            <person name="von Schalburg K.R."/>
            <person name="Lemon C."/>
            <person name="Bird N.H."/>
            <person name="Koop B.F."/>
        </authorList>
    </citation>
    <scope>NUCLEOTIDE SEQUENCE</scope>
</reference>
<dbReference type="Proteomes" id="UP000265140">
    <property type="component" value="Chromosome 8"/>
</dbReference>
<proteinExistence type="predicted"/>
<name>A0A3P8ZDK5_ESOLU</name>
<sequence>MNTLFICLDHGLLLRSVIFLHIPLHGQMSQNQSCTVFCAKCSGPPYVDFGVNYDNPLTRRITRLGRLARPGDLHFFCGEDVVMLVDSEAPRFTRMISRRGVGPEKRGVVLTSPVVC</sequence>
<reference evidence="2" key="4">
    <citation type="submission" date="2025-09" db="UniProtKB">
        <authorList>
            <consortium name="Ensembl"/>
        </authorList>
    </citation>
    <scope>IDENTIFICATION</scope>
</reference>
<reference evidence="2" key="3">
    <citation type="submission" date="2025-08" db="UniProtKB">
        <authorList>
            <consortium name="Ensembl"/>
        </authorList>
    </citation>
    <scope>IDENTIFICATION</scope>
</reference>
<keyword evidence="3" id="KW-1185">Reference proteome</keyword>
<evidence type="ECO:0000256" key="1">
    <source>
        <dbReference type="SAM" id="SignalP"/>
    </source>
</evidence>
<evidence type="ECO:0000313" key="3">
    <source>
        <dbReference type="Proteomes" id="UP000265140"/>
    </source>
</evidence>
<keyword evidence="1" id="KW-0732">Signal</keyword>
<accession>A0A3P8ZDK5</accession>
<dbReference type="AlphaFoldDB" id="A0A3P8ZDK5"/>
<feature type="chain" id="PRO_5028115757" evidence="1">
    <location>
        <begin position="20"/>
        <end position="116"/>
    </location>
</feature>
<feature type="signal peptide" evidence="1">
    <location>
        <begin position="1"/>
        <end position="19"/>
    </location>
</feature>
<dbReference type="Ensembl" id="ENSELUT00000018707.3">
    <property type="protein sequence ID" value="ENSELUP00000026397.2"/>
    <property type="gene ID" value="ENSELUG00000002204.3"/>
</dbReference>
<dbReference type="InParanoid" id="A0A3P8ZDK5"/>
<protein>
    <submittedName>
        <fullName evidence="2">Uncharacterized protein</fullName>
    </submittedName>
</protein>
<reference evidence="2" key="2">
    <citation type="submission" date="2020-02" db="EMBL/GenBank/DDBJ databases">
        <title>Esox lucius (northern pike) genome, fEsoLuc1, primary haplotype.</title>
        <authorList>
            <person name="Myers G."/>
            <person name="Karagic N."/>
            <person name="Meyer A."/>
            <person name="Pippel M."/>
            <person name="Reichard M."/>
            <person name="Winkler S."/>
            <person name="Tracey A."/>
            <person name="Sims Y."/>
            <person name="Howe K."/>
            <person name="Rhie A."/>
            <person name="Formenti G."/>
            <person name="Durbin R."/>
            <person name="Fedrigo O."/>
            <person name="Jarvis E.D."/>
        </authorList>
    </citation>
    <scope>NUCLEOTIDE SEQUENCE [LARGE SCALE GENOMIC DNA]</scope>
</reference>
<organism evidence="2 3">
    <name type="scientific">Esox lucius</name>
    <name type="common">Northern pike</name>
    <dbReference type="NCBI Taxonomy" id="8010"/>
    <lineage>
        <taxon>Eukaryota</taxon>
        <taxon>Metazoa</taxon>
        <taxon>Chordata</taxon>
        <taxon>Craniata</taxon>
        <taxon>Vertebrata</taxon>
        <taxon>Euteleostomi</taxon>
        <taxon>Actinopterygii</taxon>
        <taxon>Neopterygii</taxon>
        <taxon>Teleostei</taxon>
        <taxon>Protacanthopterygii</taxon>
        <taxon>Esociformes</taxon>
        <taxon>Esocidae</taxon>
        <taxon>Esox</taxon>
    </lineage>
</organism>